<organism evidence="4 5">
    <name type="scientific">Trichomalopsis sarcophagae</name>
    <dbReference type="NCBI Taxonomy" id="543379"/>
    <lineage>
        <taxon>Eukaryota</taxon>
        <taxon>Metazoa</taxon>
        <taxon>Ecdysozoa</taxon>
        <taxon>Arthropoda</taxon>
        <taxon>Hexapoda</taxon>
        <taxon>Insecta</taxon>
        <taxon>Pterygota</taxon>
        <taxon>Neoptera</taxon>
        <taxon>Endopterygota</taxon>
        <taxon>Hymenoptera</taxon>
        <taxon>Apocrita</taxon>
        <taxon>Proctotrupomorpha</taxon>
        <taxon>Chalcidoidea</taxon>
        <taxon>Pteromalidae</taxon>
        <taxon>Pteromalinae</taxon>
        <taxon>Trichomalopsis</taxon>
    </lineage>
</organism>
<keyword evidence="1" id="KW-0862">Zinc</keyword>
<sequence>MQTTIRSLTAKYQRVLFSNIAPPIPHSVLEDIIECLGIKRNAPITTLKASLTKDGFSHVLSSRRQTYIDANDVKNLPELIKITYEEITYYIYPSTDQLKCFACKMEGHIAKHCTNNLEETDNNNTQIPNHILPEENSKDSPLIETTINNTANVGIISEAKPTGPTTPFLEDTTATENDHHNKMPPAHATRPPGSSTSTSTEDGTNLKPPTKKNQTFQ</sequence>
<gene>
    <name evidence="4" type="ORF">TSAR_002666</name>
</gene>
<evidence type="ECO:0000256" key="1">
    <source>
        <dbReference type="PROSITE-ProRule" id="PRU00047"/>
    </source>
</evidence>
<dbReference type="PROSITE" id="PS50158">
    <property type="entry name" value="ZF_CCHC"/>
    <property type="match status" value="1"/>
</dbReference>
<protein>
    <recommendedName>
        <fullName evidence="3">CCHC-type domain-containing protein</fullName>
    </recommendedName>
</protein>
<dbReference type="GO" id="GO:0008270">
    <property type="term" value="F:zinc ion binding"/>
    <property type="evidence" value="ECO:0007669"/>
    <property type="project" value="UniProtKB-KW"/>
</dbReference>
<dbReference type="AlphaFoldDB" id="A0A232EH09"/>
<dbReference type="OrthoDB" id="7701518at2759"/>
<dbReference type="Gene3D" id="4.10.60.10">
    <property type="entry name" value="Zinc finger, CCHC-type"/>
    <property type="match status" value="1"/>
</dbReference>
<keyword evidence="5" id="KW-1185">Reference proteome</keyword>
<evidence type="ECO:0000256" key="2">
    <source>
        <dbReference type="SAM" id="MobiDB-lite"/>
    </source>
</evidence>
<reference evidence="4 5" key="1">
    <citation type="journal article" date="2017" name="Curr. Biol.">
        <title>The Evolution of Venom by Co-option of Single-Copy Genes.</title>
        <authorList>
            <person name="Martinson E.O."/>
            <person name="Mrinalini"/>
            <person name="Kelkar Y.D."/>
            <person name="Chang C.H."/>
            <person name="Werren J.H."/>
        </authorList>
    </citation>
    <scope>NUCLEOTIDE SEQUENCE [LARGE SCALE GENOMIC DNA]</scope>
    <source>
        <strain evidence="4 5">Alberta</strain>
        <tissue evidence="4">Whole body</tissue>
    </source>
</reference>
<evidence type="ECO:0000313" key="5">
    <source>
        <dbReference type="Proteomes" id="UP000215335"/>
    </source>
</evidence>
<dbReference type="GO" id="GO:0003676">
    <property type="term" value="F:nucleic acid binding"/>
    <property type="evidence" value="ECO:0007669"/>
    <property type="project" value="InterPro"/>
</dbReference>
<dbReference type="InterPro" id="IPR036875">
    <property type="entry name" value="Znf_CCHC_sf"/>
</dbReference>
<comment type="caution">
    <text evidence="4">The sequence shown here is derived from an EMBL/GenBank/DDBJ whole genome shotgun (WGS) entry which is preliminary data.</text>
</comment>
<name>A0A232EH09_9HYME</name>
<dbReference type="InterPro" id="IPR001878">
    <property type="entry name" value="Znf_CCHC"/>
</dbReference>
<dbReference type="SUPFAM" id="SSF57756">
    <property type="entry name" value="Retrovirus zinc finger-like domains"/>
    <property type="match status" value="1"/>
</dbReference>
<dbReference type="Proteomes" id="UP000215335">
    <property type="component" value="Unassembled WGS sequence"/>
</dbReference>
<feature type="region of interest" description="Disordered" evidence="2">
    <location>
        <begin position="156"/>
        <end position="217"/>
    </location>
</feature>
<accession>A0A232EH09</accession>
<dbReference type="EMBL" id="NNAY01004618">
    <property type="protein sequence ID" value="OXU17646.1"/>
    <property type="molecule type" value="Genomic_DNA"/>
</dbReference>
<evidence type="ECO:0000313" key="4">
    <source>
        <dbReference type="EMBL" id="OXU17646.1"/>
    </source>
</evidence>
<keyword evidence="1" id="KW-0863">Zinc-finger</keyword>
<keyword evidence="1" id="KW-0479">Metal-binding</keyword>
<evidence type="ECO:0000259" key="3">
    <source>
        <dbReference type="PROSITE" id="PS50158"/>
    </source>
</evidence>
<proteinExistence type="predicted"/>
<feature type="domain" description="CCHC-type" evidence="3">
    <location>
        <begin position="99"/>
        <end position="115"/>
    </location>
</feature>